<reference evidence="2 3" key="1">
    <citation type="journal article" date="2022" name="Nat. Plants">
        <title>Genomes of leafy and leafless Platanthera orchids illuminate the evolution of mycoheterotrophy.</title>
        <authorList>
            <person name="Li M.H."/>
            <person name="Liu K.W."/>
            <person name="Li Z."/>
            <person name="Lu H.C."/>
            <person name="Ye Q.L."/>
            <person name="Zhang D."/>
            <person name="Wang J.Y."/>
            <person name="Li Y.F."/>
            <person name="Zhong Z.M."/>
            <person name="Liu X."/>
            <person name="Yu X."/>
            <person name="Liu D.K."/>
            <person name="Tu X.D."/>
            <person name="Liu B."/>
            <person name="Hao Y."/>
            <person name="Liao X.Y."/>
            <person name="Jiang Y.T."/>
            <person name="Sun W.H."/>
            <person name="Chen J."/>
            <person name="Chen Y.Q."/>
            <person name="Ai Y."/>
            <person name="Zhai J.W."/>
            <person name="Wu S.S."/>
            <person name="Zhou Z."/>
            <person name="Hsiao Y.Y."/>
            <person name="Wu W.L."/>
            <person name="Chen Y.Y."/>
            <person name="Lin Y.F."/>
            <person name="Hsu J.L."/>
            <person name="Li C.Y."/>
            <person name="Wang Z.W."/>
            <person name="Zhao X."/>
            <person name="Zhong W.Y."/>
            <person name="Ma X.K."/>
            <person name="Ma L."/>
            <person name="Huang J."/>
            <person name="Chen G.Z."/>
            <person name="Huang M.Z."/>
            <person name="Huang L."/>
            <person name="Peng D.H."/>
            <person name="Luo Y.B."/>
            <person name="Zou S.Q."/>
            <person name="Chen S.P."/>
            <person name="Lan S."/>
            <person name="Tsai W.C."/>
            <person name="Van de Peer Y."/>
            <person name="Liu Z.J."/>
        </authorList>
    </citation>
    <scope>NUCLEOTIDE SEQUENCE [LARGE SCALE GENOMIC DNA]</scope>
    <source>
        <strain evidence="2">Lor287</strain>
    </source>
</reference>
<organism evidence="2 3">
    <name type="scientific">Platanthera zijinensis</name>
    <dbReference type="NCBI Taxonomy" id="2320716"/>
    <lineage>
        <taxon>Eukaryota</taxon>
        <taxon>Viridiplantae</taxon>
        <taxon>Streptophyta</taxon>
        <taxon>Embryophyta</taxon>
        <taxon>Tracheophyta</taxon>
        <taxon>Spermatophyta</taxon>
        <taxon>Magnoliopsida</taxon>
        <taxon>Liliopsida</taxon>
        <taxon>Asparagales</taxon>
        <taxon>Orchidaceae</taxon>
        <taxon>Orchidoideae</taxon>
        <taxon>Orchideae</taxon>
        <taxon>Orchidinae</taxon>
        <taxon>Platanthera</taxon>
    </lineage>
</organism>
<evidence type="ECO:0000256" key="1">
    <source>
        <dbReference type="SAM" id="MobiDB-lite"/>
    </source>
</evidence>
<feature type="region of interest" description="Disordered" evidence="1">
    <location>
        <begin position="74"/>
        <end position="123"/>
    </location>
</feature>
<proteinExistence type="predicted"/>
<protein>
    <submittedName>
        <fullName evidence="2">Uncharacterized protein</fullName>
    </submittedName>
</protein>
<gene>
    <name evidence="2" type="ORF">KSP39_PZI004807</name>
</gene>
<dbReference type="PANTHER" id="PTHR46737">
    <property type="entry name" value="OS02G0827600 PROTEIN"/>
    <property type="match status" value="1"/>
</dbReference>
<dbReference type="AlphaFoldDB" id="A0AAP0BX00"/>
<name>A0AAP0BX00_9ASPA</name>
<sequence length="305" mass="34244">MFIQPQYCSPPNRFLSLKIPSPPLYKAQNLLTITPLLHPFLHLHTFRARIPSFSGRLRAKFQPKTPKRFEQIEADAEDGDLEKGDGEECSSGGGSEGDKEDFEAGDEEFSHASAYRGRRDEKDYDRDPELADILGSCFDDPKKAQSKVEERIRRKRSKILHTKTGSATPMKVRFNKFDFSNSYIWIEFYNAPLPQDVTLICDTIRAWHIIGRLGGCNSMNMQLSQSAMDNKRPRYDAIQGANVTPTTFYNIGDLELQDNLARIWIDIGTGESLLLDVLVNALSCISSELGMVDAYSVSLGGGKLP</sequence>
<dbReference type="InterPro" id="IPR021920">
    <property type="entry name" value="DUF3531"/>
</dbReference>
<dbReference type="Proteomes" id="UP001418222">
    <property type="component" value="Unassembled WGS sequence"/>
</dbReference>
<feature type="compositionally biased region" description="Acidic residues" evidence="1">
    <location>
        <begin position="98"/>
        <end position="107"/>
    </location>
</feature>
<accession>A0AAP0BX00</accession>
<evidence type="ECO:0000313" key="2">
    <source>
        <dbReference type="EMBL" id="KAK8951786.1"/>
    </source>
</evidence>
<dbReference type="PANTHER" id="PTHR46737:SF3">
    <property type="entry name" value="OXIDOREDUCTASE_TRANSITION METAL ION-BINDING PROTEIN (DUF3531)"/>
    <property type="match status" value="1"/>
</dbReference>
<keyword evidence="3" id="KW-1185">Reference proteome</keyword>
<dbReference type="EMBL" id="JBBWWQ010000003">
    <property type="protein sequence ID" value="KAK8951786.1"/>
    <property type="molecule type" value="Genomic_DNA"/>
</dbReference>
<evidence type="ECO:0000313" key="3">
    <source>
        <dbReference type="Proteomes" id="UP001418222"/>
    </source>
</evidence>
<comment type="caution">
    <text evidence="2">The sequence shown here is derived from an EMBL/GenBank/DDBJ whole genome shotgun (WGS) entry which is preliminary data.</text>
</comment>
<dbReference type="Pfam" id="PF12049">
    <property type="entry name" value="DUF3531"/>
    <property type="match status" value="1"/>
</dbReference>